<keyword evidence="10" id="KW-1133">Transmembrane helix</keyword>
<accession>B9Y5G1</accession>
<dbReference type="Gene3D" id="3.30.565.10">
    <property type="entry name" value="Histidine kinase-like ATPase, C-terminal domain"/>
    <property type="match status" value="1"/>
</dbReference>
<dbReference type="Gene3D" id="1.10.287.130">
    <property type="match status" value="1"/>
</dbReference>
<organism evidence="15 16">
    <name type="scientific">Holdemania filiformis DSM 12042</name>
    <dbReference type="NCBI Taxonomy" id="545696"/>
    <lineage>
        <taxon>Bacteria</taxon>
        <taxon>Bacillati</taxon>
        <taxon>Bacillota</taxon>
        <taxon>Erysipelotrichia</taxon>
        <taxon>Erysipelotrichales</taxon>
        <taxon>Erysipelotrichaceae</taxon>
        <taxon>Holdemania</taxon>
    </lineage>
</organism>
<dbReference type="CDD" id="cd01987">
    <property type="entry name" value="USP_KdpD-like"/>
    <property type="match status" value="1"/>
</dbReference>
<evidence type="ECO:0000256" key="2">
    <source>
        <dbReference type="ARBA" id="ARBA00004141"/>
    </source>
</evidence>
<evidence type="ECO:0000256" key="11">
    <source>
        <dbReference type="ARBA" id="ARBA00023012"/>
    </source>
</evidence>
<comment type="catalytic activity">
    <reaction evidence="1">
        <text>ATP + protein L-histidine = ADP + protein N-phospho-L-histidine.</text>
        <dbReference type="EC" id="2.7.13.3"/>
    </reaction>
</comment>
<dbReference type="EC" id="2.7.13.3" evidence="3"/>
<evidence type="ECO:0000256" key="10">
    <source>
        <dbReference type="ARBA" id="ARBA00022989"/>
    </source>
</evidence>
<dbReference type="Gene3D" id="3.30.450.40">
    <property type="match status" value="1"/>
</dbReference>
<dbReference type="InterPro" id="IPR025201">
    <property type="entry name" value="KdpD_TM"/>
</dbReference>
<dbReference type="GO" id="GO:0005886">
    <property type="term" value="C:plasma membrane"/>
    <property type="evidence" value="ECO:0007669"/>
    <property type="project" value="TreeGrafter"/>
</dbReference>
<dbReference type="FunFam" id="3.40.50.300:FF:000483">
    <property type="entry name" value="Sensor histidine kinase KdpD"/>
    <property type="match status" value="1"/>
</dbReference>
<evidence type="ECO:0000256" key="13">
    <source>
        <dbReference type="SAM" id="MobiDB-lite"/>
    </source>
</evidence>
<dbReference type="SUPFAM" id="SSF47384">
    <property type="entry name" value="Homodimeric domain of signal transducing histidine kinase"/>
    <property type="match status" value="1"/>
</dbReference>
<name>B9Y5G1_9FIRM</name>
<dbReference type="GO" id="GO:0005524">
    <property type="term" value="F:ATP binding"/>
    <property type="evidence" value="ECO:0007669"/>
    <property type="project" value="UniProtKB-KW"/>
</dbReference>
<evidence type="ECO:0000259" key="14">
    <source>
        <dbReference type="PROSITE" id="PS50109"/>
    </source>
</evidence>
<evidence type="ECO:0000313" key="15">
    <source>
        <dbReference type="EMBL" id="EEF68757.1"/>
    </source>
</evidence>
<dbReference type="InterPro" id="IPR003661">
    <property type="entry name" value="HisK_dim/P_dom"/>
</dbReference>
<keyword evidence="5" id="KW-0808">Transferase</keyword>
<dbReference type="Pfam" id="PF00512">
    <property type="entry name" value="HisKA"/>
    <property type="match status" value="1"/>
</dbReference>
<feature type="region of interest" description="Disordered" evidence="13">
    <location>
        <begin position="1"/>
        <end position="31"/>
    </location>
</feature>
<evidence type="ECO:0000256" key="8">
    <source>
        <dbReference type="ARBA" id="ARBA00022777"/>
    </source>
</evidence>
<dbReference type="GO" id="GO:0005737">
    <property type="term" value="C:cytoplasm"/>
    <property type="evidence" value="ECO:0007669"/>
    <property type="project" value="UniProtKB-ARBA"/>
</dbReference>
<evidence type="ECO:0000256" key="4">
    <source>
        <dbReference type="ARBA" id="ARBA00022553"/>
    </source>
</evidence>
<dbReference type="GO" id="GO:0000155">
    <property type="term" value="F:phosphorelay sensor kinase activity"/>
    <property type="evidence" value="ECO:0007669"/>
    <property type="project" value="InterPro"/>
</dbReference>
<dbReference type="HOGENOM" id="CLU_000445_113_1_9"/>
<evidence type="ECO:0000256" key="6">
    <source>
        <dbReference type="ARBA" id="ARBA00022692"/>
    </source>
</evidence>
<dbReference type="Gene3D" id="1.20.120.620">
    <property type="entry name" value="Backbone structure of the membrane domain of e. Coli histidine kinase receptor kdpd"/>
    <property type="match status" value="1"/>
</dbReference>
<dbReference type="SMART" id="SM00387">
    <property type="entry name" value="HATPase_c"/>
    <property type="match status" value="1"/>
</dbReference>
<reference evidence="15 16" key="2">
    <citation type="submission" date="2009-02" db="EMBL/GenBank/DDBJ databases">
        <title>Draft genome sequence of Holdemania filiformis DSM 12042.</title>
        <authorList>
            <person name="Sudarsanam P."/>
            <person name="Ley R."/>
            <person name="Guruge J."/>
            <person name="Turnbaugh P.J."/>
            <person name="Mahowald M."/>
            <person name="Liep D."/>
            <person name="Gordon J."/>
        </authorList>
    </citation>
    <scope>NUCLEOTIDE SEQUENCE [LARGE SCALE GENOMIC DNA]</scope>
    <source>
        <strain evidence="15 16">DSM 12042</strain>
    </source>
</reference>
<keyword evidence="9" id="KW-0067">ATP-binding</keyword>
<dbReference type="InterPro" id="IPR027417">
    <property type="entry name" value="P-loop_NTPase"/>
</dbReference>
<dbReference type="InterPro" id="IPR005467">
    <property type="entry name" value="His_kinase_dom"/>
</dbReference>
<sequence>MGNLERSCYNNTGKETEAAAVSERRRDPESLLRSLKEQTGWSSRGRLKIFFGYAAGVGKTYAMLEAARQVKAQGVDVVIGYIEPHARPQTMALTEGLVSLPVQTVTYKGLSLKELDLDQALKRRPQLILVDELAHTNAPGSRHLKRYQDVEELLKAGIDVYSTVNVQHLESLNDIVASITGIAVRERIPDSVFDEADQVELVDLEPQELIQRLNQGLVYRQGQAQKALSSFFTVENLTALREIALRRTADRVMRITEKVRPQASDYYTDEHILVCLSAAPTNGRIIRTAARLAQAFKGRFTALFVETPAFGSMTDADRRRLRDHIHLAQQLGAQIELLWGEDIPAQIAEFARLAGVSKIVLGRSNTRRPGWGWGKESFSEKLSALAPNLDIYIIPDKQNQSDRPYTPPKKYIPAIEIRLKDLGITLVTLAICTLLSLGFRQIGFSEANIITVYILGVQIVAIVTQGQGCSLIASLAAVLTFNFVFTEPRFTLAAYDEGYPVTFVIMFAAGLLTSSLAGKIKRHAAQSAQTAYRMKVLLETSQQLQQQTTHQGLIDVMAKQLLKMLNKPLVIYDSEERRGQRQLTPPCVYNTEASVPESELINPNEQAVADWVFRNNKRAGASTATLGSARCYYLAIRAADTVYGVVGIALNGEPLDPFENNLVLSMLSEGALALDKETLARRKEEAQMQVKNEQLRANLLRSISHDLRTPLTSISGNAGILLNSPQSLDSARSRQLIADIAEDSAWLINLVENLLSITKIENGTMSLNLQTELMEEVITEALQHISRHRREHHIVHEECPQIVLVRIDSQLMMQVIINLVNNAIQYTPEGSRITIRSFLEGQELVVEVADDGPGIPDAMKERIFDLFYTSRGQIADSRRGMGLGLALCQSIISAHGGRLAVRDNVPHGALFSFRCPAEEVCAYESTVDFNRGRR</sequence>
<dbReference type="InterPro" id="IPR052023">
    <property type="entry name" value="Histidine_kinase_KdpD"/>
</dbReference>
<keyword evidence="12" id="KW-0472">Membrane</keyword>
<dbReference type="InterPro" id="IPR038318">
    <property type="entry name" value="KdpD_sf"/>
</dbReference>
<reference evidence="15 16" key="1">
    <citation type="submission" date="2008-12" db="EMBL/GenBank/DDBJ databases">
        <authorList>
            <person name="Fulton L."/>
            <person name="Clifton S."/>
            <person name="Fulton B."/>
            <person name="Xu J."/>
            <person name="Minx P."/>
            <person name="Pepin K.H."/>
            <person name="Johnson M."/>
            <person name="Bhonagiri V."/>
            <person name="Nash W.E."/>
            <person name="Mardis E.R."/>
            <person name="Wilson R.K."/>
        </authorList>
    </citation>
    <scope>NUCLEOTIDE SEQUENCE [LARGE SCALE GENOMIC DNA]</scope>
    <source>
        <strain evidence="15 16">DSM 12042</strain>
    </source>
</reference>
<dbReference type="Pfam" id="PF02702">
    <property type="entry name" value="KdpD"/>
    <property type="match status" value="1"/>
</dbReference>
<dbReference type="InterPro" id="IPR004358">
    <property type="entry name" value="Sig_transdc_His_kin-like_C"/>
</dbReference>
<proteinExistence type="predicted"/>
<keyword evidence="11" id="KW-0902">Two-component regulatory system</keyword>
<dbReference type="Gene3D" id="3.40.50.300">
    <property type="entry name" value="P-loop containing nucleotide triphosphate hydrolases"/>
    <property type="match status" value="1"/>
</dbReference>
<dbReference type="PANTHER" id="PTHR45569:SF1">
    <property type="entry name" value="SENSOR PROTEIN KDPD"/>
    <property type="match status" value="1"/>
</dbReference>
<dbReference type="InterPro" id="IPR003594">
    <property type="entry name" value="HATPase_dom"/>
</dbReference>
<feature type="compositionally biased region" description="Basic and acidic residues" evidence="13">
    <location>
        <begin position="14"/>
        <end position="31"/>
    </location>
</feature>
<dbReference type="SUPFAM" id="SSF52402">
    <property type="entry name" value="Adenine nucleotide alpha hydrolases-like"/>
    <property type="match status" value="1"/>
</dbReference>
<keyword evidence="8 15" id="KW-0418">Kinase</keyword>
<evidence type="ECO:0000313" key="16">
    <source>
        <dbReference type="Proteomes" id="UP000005950"/>
    </source>
</evidence>
<dbReference type="InterPro" id="IPR036890">
    <property type="entry name" value="HATPase_C_sf"/>
</dbReference>
<dbReference type="Proteomes" id="UP000005950">
    <property type="component" value="Unassembled WGS sequence"/>
</dbReference>
<evidence type="ECO:0000256" key="5">
    <source>
        <dbReference type="ARBA" id="ARBA00022679"/>
    </source>
</evidence>
<dbReference type="Gene3D" id="3.40.50.620">
    <property type="entry name" value="HUPs"/>
    <property type="match status" value="1"/>
</dbReference>
<dbReference type="SMART" id="SM00388">
    <property type="entry name" value="HisKA"/>
    <property type="match status" value="1"/>
</dbReference>
<evidence type="ECO:0000256" key="3">
    <source>
        <dbReference type="ARBA" id="ARBA00012438"/>
    </source>
</evidence>
<dbReference type="eggNOG" id="COG2205">
    <property type="taxonomic scope" value="Bacteria"/>
</dbReference>
<keyword evidence="4" id="KW-0597">Phosphoprotein</keyword>
<dbReference type="InterPro" id="IPR003852">
    <property type="entry name" value="Sig_transdc_His_kinase_KdpD_N"/>
</dbReference>
<dbReference type="EMBL" id="ACCF01000059">
    <property type="protein sequence ID" value="EEF68757.1"/>
    <property type="molecule type" value="Genomic_DNA"/>
</dbReference>
<dbReference type="CDD" id="cd00075">
    <property type="entry name" value="HATPase"/>
    <property type="match status" value="1"/>
</dbReference>
<comment type="caution">
    <text evidence="15">The sequence shown here is derived from an EMBL/GenBank/DDBJ whole genome shotgun (WGS) entry which is preliminary data.</text>
</comment>
<dbReference type="STRING" id="545696.HOLDEFILI_01043"/>
<keyword evidence="7" id="KW-0547">Nucleotide-binding</keyword>
<protein>
    <recommendedName>
        <fullName evidence="3">histidine kinase</fullName>
        <ecNumber evidence="3">2.7.13.3</ecNumber>
    </recommendedName>
</protein>
<evidence type="ECO:0000256" key="9">
    <source>
        <dbReference type="ARBA" id="ARBA00022840"/>
    </source>
</evidence>
<dbReference type="PRINTS" id="PR00344">
    <property type="entry name" value="BCTRLSENSOR"/>
</dbReference>
<evidence type="ECO:0000256" key="12">
    <source>
        <dbReference type="ARBA" id="ARBA00023136"/>
    </source>
</evidence>
<dbReference type="PANTHER" id="PTHR45569">
    <property type="entry name" value="SENSOR PROTEIN KDPD"/>
    <property type="match status" value="1"/>
</dbReference>
<dbReference type="Pfam" id="PF13493">
    <property type="entry name" value="DUF4118"/>
    <property type="match status" value="1"/>
</dbReference>
<evidence type="ECO:0000256" key="7">
    <source>
        <dbReference type="ARBA" id="ARBA00022741"/>
    </source>
</evidence>
<dbReference type="AlphaFoldDB" id="B9Y5G1"/>
<dbReference type="InterPro" id="IPR014729">
    <property type="entry name" value="Rossmann-like_a/b/a_fold"/>
</dbReference>
<comment type="subcellular location">
    <subcellularLocation>
        <location evidence="2">Membrane</location>
        <topology evidence="2">Multi-pass membrane protein</topology>
    </subcellularLocation>
</comment>
<dbReference type="Pfam" id="PF02518">
    <property type="entry name" value="HATPase_c"/>
    <property type="match status" value="1"/>
</dbReference>
<keyword evidence="6" id="KW-0812">Transmembrane</keyword>
<feature type="domain" description="Histidine kinase" evidence="14">
    <location>
        <begin position="702"/>
        <end position="919"/>
    </location>
</feature>
<dbReference type="CDD" id="cd00082">
    <property type="entry name" value="HisKA"/>
    <property type="match status" value="1"/>
</dbReference>
<evidence type="ECO:0000256" key="1">
    <source>
        <dbReference type="ARBA" id="ARBA00000085"/>
    </source>
</evidence>
<dbReference type="SUPFAM" id="SSF55874">
    <property type="entry name" value="ATPase domain of HSP90 chaperone/DNA topoisomerase II/histidine kinase"/>
    <property type="match status" value="1"/>
</dbReference>
<dbReference type="InterPro" id="IPR029016">
    <property type="entry name" value="GAF-like_dom_sf"/>
</dbReference>
<dbReference type="InterPro" id="IPR036097">
    <property type="entry name" value="HisK_dim/P_sf"/>
</dbReference>
<dbReference type="PROSITE" id="PS50109">
    <property type="entry name" value="HIS_KIN"/>
    <property type="match status" value="1"/>
</dbReference>
<gene>
    <name evidence="15" type="ORF">HOLDEFILI_01043</name>
</gene>